<evidence type="ECO:0000313" key="1">
    <source>
        <dbReference type="EMBL" id="PNT74999.1"/>
    </source>
</evidence>
<dbReference type="EnsemblPlants" id="PNT74999">
    <property type="protein sequence ID" value="PNT74999"/>
    <property type="gene ID" value="BRADI_1g26046v3"/>
</dbReference>
<reference evidence="1 2" key="1">
    <citation type="journal article" date="2010" name="Nature">
        <title>Genome sequencing and analysis of the model grass Brachypodium distachyon.</title>
        <authorList>
            <consortium name="International Brachypodium Initiative"/>
        </authorList>
    </citation>
    <scope>NUCLEOTIDE SEQUENCE [LARGE SCALE GENOMIC DNA]</scope>
    <source>
        <strain evidence="1 2">Bd21</strain>
    </source>
</reference>
<dbReference type="Proteomes" id="UP000008810">
    <property type="component" value="Chromosome 1"/>
</dbReference>
<dbReference type="AlphaFoldDB" id="A0A2K2DL37"/>
<evidence type="ECO:0000313" key="3">
    <source>
        <dbReference type="Proteomes" id="UP000008810"/>
    </source>
</evidence>
<evidence type="ECO:0000313" key="2">
    <source>
        <dbReference type="EnsemblPlants" id="PNT74999"/>
    </source>
</evidence>
<dbReference type="Gramene" id="PNT74999">
    <property type="protein sequence ID" value="PNT74999"/>
    <property type="gene ID" value="BRADI_1g26046v3"/>
</dbReference>
<proteinExistence type="predicted"/>
<reference evidence="1" key="2">
    <citation type="submission" date="2017-06" db="EMBL/GenBank/DDBJ databases">
        <title>WGS assembly of Brachypodium distachyon.</title>
        <authorList>
            <consortium name="The International Brachypodium Initiative"/>
            <person name="Lucas S."/>
            <person name="Harmon-Smith M."/>
            <person name="Lail K."/>
            <person name="Tice H."/>
            <person name="Grimwood J."/>
            <person name="Bruce D."/>
            <person name="Barry K."/>
            <person name="Shu S."/>
            <person name="Lindquist E."/>
            <person name="Wang M."/>
            <person name="Pitluck S."/>
            <person name="Vogel J.P."/>
            <person name="Garvin D.F."/>
            <person name="Mockler T.C."/>
            <person name="Schmutz J."/>
            <person name="Rokhsar D."/>
            <person name="Bevan M.W."/>
        </authorList>
    </citation>
    <scope>NUCLEOTIDE SEQUENCE</scope>
    <source>
        <strain evidence="1">Bd21</strain>
    </source>
</reference>
<reference evidence="2" key="3">
    <citation type="submission" date="2018-08" db="UniProtKB">
        <authorList>
            <consortium name="EnsemblPlants"/>
        </authorList>
    </citation>
    <scope>IDENTIFICATION</scope>
    <source>
        <strain evidence="2">cv. Bd21</strain>
    </source>
</reference>
<protein>
    <submittedName>
        <fullName evidence="1 2">Uncharacterized protein</fullName>
    </submittedName>
</protein>
<name>A0A2K2DL37_BRADI</name>
<sequence length="128" mass="14808">MDTLSRGITRNQVIATSPFHLPLTVAKYLQGLPSSRMIPGRILLQMCLQFLFSFTSVAWLKDLTFLLMLLGSPQLQMCLQMCLFLQVQRVKQALASLCIGLENKNILFLWRLPHLQVQHLKRRLKLWS</sequence>
<accession>A0A2K2DL37</accession>
<gene>
    <name evidence="1" type="ORF">BRADI_1g26046v3</name>
</gene>
<dbReference type="InParanoid" id="A0A2K2DL37"/>
<organism evidence="1">
    <name type="scientific">Brachypodium distachyon</name>
    <name type="common">Purple false brome</name>
    <name type="synonym">Trachynia distachya</name>
    <dbReference type="NCBI Taxonomy" id="15368"/>
    <lineage>
        <taxon>Eukaryota</taxon>
        <taxon>Viridiplantae</taxon>
        <taxon>Streptophyta</taxon>
        <taxon>Embryophyta</taxon>
        <taxon>Tracheophyta</taxon>
        <taxon>Spermatophyta</taxon>
        <taxon>Magnoliopsida</taxon>
        <taxon>Liliopsida</taxon>
        <taxon>Poales</taxon>
        <taxon>Poaceae</taxon>
        <taxon>BOP clade</taxon>
        <taxon>Pooideae</taxon>
        <taxon>Stipodae</taxon>
        <taxon>Brachypodieae</taxon>
        <taxon>Brachypodium</taxon>
    </lineage>
</organism>
<keyword evidence="3" id="KW-1185">Reference proteome</keyword>
<dbReference type="EMBL" id="CM000880">
    <property type="protein sequence ID" value="PNT74999.1"/>
    <property type="molecule type" value="Genomic_DNA"/>
</dbReference>